<evidence type="ECO:0000256" key="15">
    <source>
        <dbReference type="ARBA" id="ARBA00047816"/>
    </source>
</evidence>
<comment type="function">
    <text evidence="13">Subunits I and II form the functional core of the enzyme complex. Electrons originating in cytochrome c are transferred via heme a and Cu(A) to the binuclear center formed by heme a3 and Cu(B).</text>
</comment>
<dbReference type="InterPro" id="IPR002429">
    <property type="entry name" value="CcO_II-like_C"/>
</dbReference>
<keyword evidence="10 16" id="KW-0408">Iron</keyword>
<dbReference type="InterPro" id="IPR008972">
    <property type="entry name" value="Cupredoxin"/>
</dbReference>
<keyword evidence="4 16" id="KW-0349">Heme</keyword>
<dbReference type="RefSeq" id="WP_189456923.1">
    <property type="nucleotide sequence ID" value="NZ_BMYD01000004.1"/>
</dbReference>
<dbReference type="GO" id="GO:0042773">
    <property type="term" value="P:ATP synthesis coupled electron transport"/>
    <property type="evidence" value="ECO:0007669"/>
    <property type="project" value="TreeGrafter"/>
</dbReference>
<dbReference type="GO" id="GO:0016491">
    <property type="term" value="F:oxidoreductase activity"/>
    <property type="evidence" value="ECO:0007669"/>
    <property type="project" value="InterPro"/>
</dbReference>
<dbReference type="PROSITE" id="PS51007">
    <property type="entry name" value="CYTC"/>
    <property type="match status" value="1"/>
</dbReference>
<comment type="catalytic activity">
    <reaction evidence="15">
        <text>4 Fe(II)-[cytochrome c] + O2 + 8 H(+)(in) = 4 Fe(III)-[cytochrome c] + 2 H2O + 4 H(+)(out)</text>
        <dbReference type="Rhea" id="RHEA:11436"/>
        <dbReference type="Rhea" id="RHEA-COMP:10350"/>
        <dbReference type="Rhea" id="RHEA-COMP:14399"/>
        <dbReference type="ChEBI" id="CHEBI:15377"/>
        <dbReference type="ChEBI" id="CHEBI:15378"/>
        <dbReference type="ChEBI" id="CHEBI:15379"/>
        <dbReference type="ChEBI" id="CHEBI:29033"/>
        <dbReference type="ChEBI" id="CHEBI:29034"/>
        <dbReference type="EC" id="7.1.1.9"/>
    </reaction>
</comment>
<evidence type="ECO:0000256" key="9">
    <source>
        <dbReference type="ARBA" id="ARBA00022989"/>
    </source>
</evidence>
<keyword evidence="12 17" id="KW-0472">Membrane</keyword>
<evidence type="ECO:0000256" key="4">
    <source>
        <dbReference type="ARBA" id="ARBA00022617"/>
    </source>
</evidence>
<dbReference type="AlphaFoldDB" id="A0A918T1L1"/>
<keyword evidence="5" id="KW-0679">Respiratory chain</keyword>
<evidence type="ECO:0000256" key="18">
    <source>
        <dbReference type="SAM" id="SignalP"/>
    </source>
</evidence>
<feature type="signal peptide" evidence="18">
    <location>
        <begin position="1"/>
        <end position="25"/>
    </location>
</feature>
<evidence type="ECO:0000256" key="13">
    <source>
        <dbReference type="ARBA" id="ARBA00024688"/>
    </source>
</evidence>
<feature type="domain" description="Cytochrome oxidase subunit II copper A binding" evidence="19">
    <location>
        <begin position="115"/>
        <end position="230"/>
    </location>
</feature>
<dbReference type="Pfam" id="PF00034">
    <property type="entry name" value="Cytochrom_C"/>
    <property type="match status" value="1"/>
</dbReference>
<evidence type="ECO:0000256" key="16">
    <source>
        <dbReference type="PROSITE-ProRule" id="PRU00433"/>
    </source>
</evidence>
<evidence type="ECO:0000256" key="11">
    <source>
        <dbReference type="ARBA" id="ARBA00023008"/>
    </source>
</evidence>
<dbReference type="InterPro" id="IPR001505">
    <property type="entry name" value="Copper_CuA"/>
</dbReference>
<keyword evidence="3" id="KW-0813">Transport</keyword>
<gene>
    <name evidence="21" type="ORF">GCM10007067_24360</name>
</gene>
<dbReference type="NCBIfam" id="TIGR02866">
    <property type="entry name" value="CoxB"/>
    <property type="match status" value="1"/>
</dbReference>
<evidence type="ECO:0000256" key="5">
    <source>
        <dbReference type="ARBA" id="ARBA00022660"/>
    </source>
</evidence>
<organism evidence="21 22">
    <name type="scientific">Cognatilysobacter bugurensis</name>
    <dbReference type="NCBI Taxonomy" id="543356"/>
    <lineage>
        <taxon>Bacteria</taxon>
        <taxon>Pseudomonadati</taxon>
        <taxon>Pseudomonadota</taxon>
        <taxon>Gammaproteobacteria</taxon>
        <taxon>Lysobacterales</taxon>
        <taxon>Lysobacteraceae</taxon>
        <taxon>Cognatilysobacter</taxon>
    </lineage>
</organism>
<dbReference type="InterPro" id="IPR036909">
    <property type="entry name" value="Cyt_c-like_dom_sf"/>
</dbReference>
<dbReference type="InterPro" id="IPR014222">
    <property type="entry name" value="Cyt_c_oxidase_su2"/>
</dbReference>
<comment type="similarity">
    <text evidence="2">Belongs to the cytochrome c oxidase subunit 2 family.</text>
</comment>
<keyword evidence="11" id="KW-0186">Copper</keyword>
<evidence type="ECO:0000313" key="21">
    <source>
        <dbReference type="EMBL" id="GHA85485.1"/>
    </source>
</evidence>
<evidence type="ECO:0000256" key="7">
    <source>
        <dbReference type="ARBA" id="ARBA00022723"/>
    </source>
</evidence>
<keyword evidence="8" id="KW-0249">Electron transport</keyword>
<feature type="chain" id="PRO_5038125886" description="Cytochrome aa3 subunit 2" evidence="18">
    <location>
        <begin position="26"/>
        <end position="333"/>
    </location>
</feature>
<dbReference type="PROSITE" id="PS51257">
    <property type="entry name" value="PROKAR_LIPOPROTEIN"/>
    <property type="match status" value="1"/>
</dbReference>
<evidence type="ECO:0000256" key="12">
    <source>
        <dbReference type="ARBA" id="ARBA00023136"/>
    </source>
</evidence>
<dbReference type="PANTHER" id="PTHR22888:SF9">
    <property type="entry name" value="CYTOCHROME C OXIDASE SUBUNIT 2"/>
    <property type="match status" value="1"/>
</dbReference>
<reference evidence="21" key="2">
    <citation type="submission" date="2020-09" db="EMBL/GenBank/DDBJ databases">
        <authorList>
            <person name="Sun Q."/>
            <person name="Kim S."/>
        </authorList>
    </citation>
    <scope>NUCLEOTIDE SEQUENCE</scope>
    <source>
        <strain evidence="21">KCTC 23077</strain>
    </source>
</reference>
<dbReference type="PROSITE" id="PS50857">
    <property type="entry name" value="COX2_CUA"/>
    <property type="match status" value="1"/>
</dbReference>
<evidence type="ECO:0000256" key="10">
    <source>
        <dbReference type="ARBA" id="ARBA00023004"/>
    </source>
</evidence>
<accession>A0A918T1L1</accession>
<evidence type="ECO:0000256" key="2">
    <source>
        <dbReference type="ARBA" id="ARBA00007866"/>
    </source>
</evidence>
<dbReference type="SUPFAM" id="SSF49503">
    <property type="entry name" value="Cupredoxins"/>
    <property type="match status" value="1"/>
</dbReference>
<dbReference type="GO" id="GO:0016020">
    <property type="term" value="C:membrane"/>
    <property type="evidence" value="ECO:0007669"/>
    <property type="project" value="UniProtKB-SubCell"/>
</dbReference>
<evidence type="ECO:0000313" key="22">
    <source>
        <dbReference type="Proteomes" id="UP000646426"/>
    </source>
</evidence>
<protein>
    <recommendedName>
        <fullName evidence="14">Cytochrome aa3 subunit 2</fullName>
    </recommendedName>
</protein>
<keyword evidence="9 17" id="KW-1133">Transmembrane helix</keyword>
<keyword evidence="7 16" id="KW-0479">Metal-binding</keyword>
<proteinExistence type="inferred from homology"/>
<dbReference type="Proteomes" id="UP000646426">
    <property type="component" value="Unassembled WGS sequence"/>
</dbReference>
<dbReference type="GO" id="GO:0020037">
    <property type="term" value="F:heme binding"/>
    <property type="evidence" value="ECO:0007669"/>
    <property type="project" value="InterPro"/>
</dbReference>
<dbReference type="PANTHER" id="PTHR22888">
    <property type="entry name" value="CYTOCHROME C OXIDASE, SUBUNIT II"/>
    <property type="match status" value="1"/>
</dbReference>
<dbReference type="InterPro" id="IPR045187">
    <property type="entry name" value="CcO_II"/>
</dbReference>
<dbReference type="SUPFAM" id="SSF46626">
    <property type="entry name" value="Cytochrome c"/>
    <property type="match status" value="1"/>
</dbReference>
<evidence type="ECO:0000259" key="19">
    <source>
        <dbReference type="PROSITE" id="PS50857"/>
    </source>
</evidence>
<dbReference type="InterPro" id="IPR034236">
    <property type="entry name" value="CuRO_CcO_Caa3_II"/>
</dbReference>
<reference evidence="21" key="1">
    <citation type="journal article" date="2014" name="Int. J. Syst. Evol. Microbiol.">
        <title>Complete genome sequence of Corynebacterium casei LMG S-19264T (=DSM 44701T), isolated from a smear-ripened cheese.</title>
        <authorList>
            <consortium name="US DOE Joint Genome Institute (JGI-PGF)"/>
            <person name="Walter F."/>
            <person name="Albersmeier A."/>
            <person name="Kalinowski J."/>
            <person name="Ruckert C."/>
        </authorList>
    </citation>
    <scope>NUCLEOTIDE SEQUENCE</scope>
    <source>
        <strain evidence="21">KCTC 23077</strain>
    </source>
</reference>
<dbReference type="Gene3D" id="2.60.40.420">
    <property type="entry name" value="Cupredoxins - blue copper proteins"/>
    <property type="match status" value="1"/>
</dbReference>
<dbReference type="PROSITE" id="PS00078">
    <property type="entry name" value="COX2"/>
    <property type="match status" value="1"/>
</dbReference>
<dbReference type="GO" id="GO:0004129">
    <property type="term" value="F:cytochrome-c oxidase activity"/>
    <property type="evidence" value="ECO:0007669"/>
    <property type="project" value="UniProtKB-EC"/>
</dbReference>
<dbReference type="Pfam" id="PF00116">
    <property type="entry name" value="COX2"/>
    <property type="match status" value="1"/>
</dbReference>
<evidence type="ECO:0000256" key="14">
    <source>
        <dbReference type="ARBA" id="ARBA00031399"/>
    </source>
</evidence>
<keyword evidence="22" id="KW-1185">Reference proteome</keyword>
<feature type="transmembrane region" description="Helical" evidence="17">
    <location>
        <begin position="44"/>
        <end position="66"/>
    </location>
</feature>
<evidence type="ECO:0000256" key="17">
    <source>
        <dbReference type="SAM" id="Phobius"/>
    </source>
</evidence>
<dbReference type="EMBL" id="BMYD01000004">
    <property type="protein sequence ID" value="GHA85485.1"/>
    <property type="molecule type" value="Genomic_DNA"/>
</dbReference>
<feature type="domain" description="Cytochrome c" evidence="20">
    <location>
        <begin position="241"/>
        <end position="333"/>
    </location>
</feature>
<dbReference type="InterPro" id="IPR009056">
    <property type="entry name" value="Cyt_c-like_dom"/>
</dbReference>
<dbReference type="GO" id="GO:0005507">
    <property type="term" value="F:copper ion binding"/>
    <property type="evidence" value="ECO:0007669"/>
    <property type="project" value="InterPro"/>
</dbReference>
<keyword evidence="6 17" id="KW-0812">Transmembrane</keyword>
<name>A0A918T1L1_9GAMM</name>
<evidence type="ECO:0000256" key="3">
    <source>
        <dbReference type="ARBA" id="ARBA00022448"/>
    </source>
</evidence>
<comment type="caution">
    <text evidence="21">The sequence shown here is derived from an EMBL/GenBank/DDBJ whole genome shotgun (WGS) entry which is preliminary data.</text>
</comment>
<feature type="transmembrane region" description="Helical" evidence="17">
    <location>
        <begin position="78"/>
        <end position="104"/>
    </location>
</feature>
<evidence type="ECO:0000256" key="1">
    <source>
        <dbReference type="ARBA" id="ARBA00004141"/>
    </source>
</evidence>
<evidence type="ECO:0000259" key="20">
    <source>
        <dbReference type="PROSITE" id="PS51007"/>
    </source>
</evidence>
<dbReference type="CDD" id="cd04213">
    <property type="entry name" value="CuRO_CcO_Caa3_II"/>
    <property type="match status" value="1"/>
</dbReference>
<sequence length="333" mass="35825">MSGAHRAAVRSVAMTLALVGLAACANPQSTLAPAGVEAERVARLFWIMTAGATLVWIAVIGFALYATRANAERHGRNASRWLIFGGGVVFPTLVLGALLAYGLAMMPPLRADASPGSVRVHVSGEQWWWRVRYRPAGGKWIELANEIRLPVGERTEFELVSPDVIHSFWIPSLGGKMDMIPGRVNRLVLEPTRTGVFRGVCAEYCGASHAHMEFVAVVLERDAFDRWLRHQAAPAAPPTTPITQRGEQAFLRQGCGGCHVVRGTPANGPLGPDLTHVGSRLSLAAGTLPNTAPAFARWISRTHAVKPEVLMPSYGMLSADEVAALAAYLESLQ</sequence>
<evidence type="ECO:0000256" key="6">
    <source>
        <dbReference type="ARBA" id="ARBA00022692"/>
    </source>
</evidence>
<keyword evidence="18" id="KW-0732">Signal</keyword>
<evidence type="ECO:0000256" key="8">
    <source>
        <dbReference type="ARBA" id="ARBA00022982"/>
    </source>
</evidence>
<comment type="subcellular location">
    <subcellularLocation>
        <location evidence="1">Membrane</location>
        <topology evidence="1">Multi-pass membrane protein</topology>
    </subcellularLocation>
</comment>